<keyword evidence="9" id="KW-1185">Reference proteome</keyword>
<keyword evidence="1 6" id="KW-0732">Signal</keyword>
<reference evidence="8 9" key="1">
    <citation type="submission" date="2024-01" db="EMBL/GenBank/DDBJ databases">
        <title>The genomes of 5 underutilized Papilionoideae crops provide insights into root nodulation and disease resistanc.</title>
        <authorList>
            <person name="Jiang F."/>
        </authorList>
    </citation>
    <scope>NUCLEOTIDE SEQUENCE [LARGE SCALE GENOMIC DNA]</scope>
    <source>
        <strain evidence="8">LVBAO_FW01</strain>
        <tissue evidence="8">Leaves</tissue>
    </source>
</reference>
<name>A0AAN9QMS7_CANGL</name>
<keyword evidence="5" id="KW-0812">Transmembrane</keyword>
<sequence length="539" mass="58834">MAMVSRMPIFLCILVTFTFISQSTAQPGFLYYFCMNDNGNYTANSTYHNNLNTLLSNLSSNTQIDYGFYNFSYGQDNERVNAIGLCRGDVKPHDCRSCFNDSKVLLTQLCPNQKEAIGWYDNCMLRYSNRSIFDTMQASPGFYMRNNGNATDIDQFNEVLRNLLDSLIGQASSGDSKRKFAAANVTGPGFQTIYGLVQCTPDLSEQDCSSCLVGAISEIPQCCDGKKGGRVGRPSCNFRYEIYPFYDATNVATPQAPASAPTVFAPPPSSTDALPTEGKGSTSRTVIVIVVPVIAFATLVILICIYLKIRTSQKQIQVEAENDDAIGSAETLQLDFATIMAATNNFSDAKKLGQGGFGSVYKGTLSNGQEVAIKSGYMAPEYAFHGQFSAKSDVYSFGVLVLEIVSGQKNCGVRRGEKIEDLLTSAWKNWREGTVSSIVDPTITDGSTNEIMRCIHIALLCVQENVADRPTMTSVVLMLNSYSVTLPLPSQPAFSINNRSLSVIQSGEYVPVAGRSDETNIQSVQESVNEASITEPFPR</sequence>
<dbReference type="FunFam" id="3.30.430.20:FF:000002">
    <property type="entry name" value="Cysteine-rich receptor-like protein kinase 10"/>
    <property type="match status" value="1"/>
</dbReference>
<dbReference type="InterPro" id="IPR001245">
    <property type="entry name" value="Ser-Thr/Tyr_kinase_cat_dom"/>
</dbReference>
<evidence type="ECO:0000256" key="4">
    <source>
        <dbReference type="SAM" id="MobiDB-lite"/>
    </source>
</evidence>
<dbReference type="Gene3D" id="3.30.200.20">
    <property type="entry name" value="Phosphorylase Kinase, domain 1"/>
    <property type="match status" value="1"/>
</dbReference>
<accession>A0AAN9QMS7</accession>
<proteinExistence type="predicted"/>
<dbReference type="PROSITE" id="PS51473">
    <property type="entry name" value="GNK2"/>
    <property type="match status" value="2"/>
</dbReference>
<feature type="compositionally biased region" description="Polar residues" evidence="4">
    <location>
        <begin position="520"/>
        <end position="532"/>
    </location>
</feature>
<feature type="region of interest" description="Disordered" evidence="4">
    <location>
        <begin position="520"/>
        <end position="539"/>
    </location>
</feature>
<dbReference type="Gene3D" id="3.30.430.20">
    <property type="entry name" value="Gnk2 domain, C-X8-C-X2-C motif"/>
    <property type="match status" value="2"/>
</dbReference>
<dbReference type="FunFam" id="3.30.430.20:FF:000003">
    <property type="entry name" value="Cysteine-rich RLK (RECEPTOR-like protein kinase) 10"/>
    <property type="match status" value="1"/>
</dbReference>
<evidence type="ECO:0000256" key="6">
    <source>
        <dbReference type="SAM" id="SignalP"/>
    </source>
</evidence>
<evidence type="ECO:0000313" key="8">
    <source>
        <dbReference type="EMBL" id="KAK7343550.1"/>
    </source>
</evidence>
<evidence type="ECO:0000313" key="9">
    <source>
        <dbReference type="Proteomes" id="UP001367508"/>
    </source>
</evidence>
<dbReference type="Proteomes" id="UP001367508">
    <property type="component" value="Unassembled WGS sequence"/>
</dbReference>
<keyword evidence="3" id="KW-0067">ATP-binding</keyword>
<evidence type="ECO:0000256" key="3">
    <source>
        <dbReference type="PROSITE-ProRule" id="PRU10141"/>
    </source>
</evidence>
<keyword evidence="3" id="KW-0547">Nucleotide-binding</keyword>
<evidence type="ECO:0000256" key="1">
    <source>
        <dbReference type="ARBA" id="ARBA00022729"/>
    </source>
</evidence>
<dbReference type="InterPro" id="IPR017441">
    <property type="entry name" value="Protein_kinase_ATP_BS"/>
</dbReference>
<dbReference type="InterPro" id="IPR038408">
    <property type="entry name" value="GNK2_sf"/>
</dbReference>
<dbReference type="PROSITE" id="PS00107">
    <property type="entry name" value="PROTEIN_KINASE_ATP"/>
    <property type="match status" value="1"/>
</dbReference>
<keyword evidence="5" id="KW-1133">Transmembrane helix</keyword>
<keyword evidence="2" id="KW-0677">Repeat</keyword>
<dbReference type="Gene3D" id="1.10.510.10">
    <property type="entry name" value="Transferase(Phosphotransferase) domain 1"/>
    <property type="match status" value="1"/>
</dbReference>
<keyword evidence="5" id="KW-0472">Membrane</keyword>
<feature type="signal peptide" evidence="6">
    <location>
        <begin position="1"/>
        <end position="25"/>
    </location>
</feature>
<comment type="caution">
    <text evidence="8">The sequence shown here is derived from an EMBL/GenBank/DDBJ whole genome shotgun (WGS) entry which is preliminary data.</text>
</comment>
<feature type="binding site" evidence="3">
    <location>
        <position position="374"/>
    </location>
    <ligand>
        <name>ATP</name>
        <dbReference type="ChEBI" id="CHEBI:30616"/>
    </ligand>
</feature>
<gene>
    <name evidence="8" type="ORF">VNO77_12360</name>
</gene>
<dbReference type="SUPFAM" id="SSF56112">
    <property type="entry name" value="Protein kinase-like (PK-like)"/>
    <property type="match status" value="2"/>
</dbReference>
<evidence type="ECO:0000256" key="2">
    <source>
        <dbReference type="ARBA" id="ARBA00022737"/>
    </source>
</evidence>
<dbReference type="InterPro" id="IPR002902">
    <property type="entry name" value="GNK2"/>
</dbReference>
<dbReference type="InterPro" id="IPR011009">
    <property type="entry name" value="Kinase-like_dom_sf"/>
</dbReference>
<dbReference type="Pfam" id="PF07714">
    <property type="entry name" value="PK_Tyr_Ser-Thr"/>
    <property type="match status" value="1"/>
</dbReference>
<feature type="region of interest" description="Disordered" evidence="4">
    <location>
        <begin position="259"/>
        <end position="279"/>
    </location>
</feature>
<dbReference type="PANTHER" id="PTHR32099:SF103">
    <property type="entry name" value="GNK2-HOMOLOGOUS DOMAIN-CONTAINING PROTEIN"/>
    <property type="match status" value="1"/>
</dbReference>
<dbReference type="Pfam" id="PF01657">
    <property type="entry name" value="Stress-antifung"/>
    <property type="match status" value="2"/>
</dbReference>
<dbReference type="GO" id="GO:0004672">
    <property type="term" value="F:protein kinase activity"/>
    <property type="evidence" value="ECO:0007669"/>
    <property type="project" value="InterPro"/>
</dbReference>
<dbReference type="AlphaFoldDB" id="A0AAN9QMS7"/>
<feature type="transmembrane region" description="Helical" evidence="5">
    <location>
        <begin position="286"/>
        <end position="307"/>
    </location>
</feature>
<feature type="domain" description="Gnk2-homologous" evidence="7">
    <location>
        <begin position="138"/>
        <end position="245"/>
    </location>
</feature>
<dbReference type="EMBL" id="JAYMYQ010000003">
    <property type="protein sequence ID" value="KAK7343550.1"/>
    <property type="molecule type" value="Genomic_DNA"/>
</dbReference>
<evidence type="ECO:0000256" key="5">
    <source>
        <dbReference type="SAM" id="Phobius"/>
    </source>
</evidence>
<dbReference type="CDD" id="cd23509">
    <property type="entry name" value="Gnk2-like"/>
    <property type="match status" value="2"/>
</dbReference>
<dbReference type="PANTHER" id="PTHR32099">
    <property type="entry name" value="CYSTEINE-RICH REPEAT SECRETORY PROTEIN"/>
    <property type="match status" value="1"/>
</dbReference>
<protein>
    <recommendedName>
        <fullName evidence="7">Gnk2-homologous domain-containing protein</fullName>
    </recommendedName>
</protein>
<feature type="chain" id="PRO_5042934376" description="Gnk2-homologous domain-containing protein" evidence="6">
    <location>
        <begin position="26"/>
        <end position="539"/>
    </location>
</feature>
<evidence type="ECO:0000259" key="7">
    <source>
        <dbReference type="PROSITE" id="PS51473"/>
    </source>
</evidence>
<feature type="domain" description="Gnk2-homologous" evidence="7">
    <location>
        <begin position="29"/>
        <end position="132"/>
    </location>
</feature>
<organism evidence="8 9">
    <name type="scientific">Canavalia gladiata</name>
    <name type="common">Sword bean</name>
    <name type="synonym">Dolichos gladiatus</name>
    <dbReference type="NCBI Taxonomy" id="3824"/>
    <lineage>
        <taxon>Eukaryota</taxon>
        <taxon>Viridiplantae</taxon>
        <taxon>Streptophyta</taxon>
        <taxon>Embryophyta</taxon>
        <taxon>Tracheophyta</taxon>
        <taxon>Spermatophyta</taxon>
        <taxon>Magnoliopsida</taxon>
        <taxon>eudicotyledons</taxon>
        <taxon>Gunneridae</taxon>
        <taxon>Pentapetalae</taxon>
        <taxon>rosids</taxon>
        <taxon>fabids</taxon>
        <taxon>Fabales</taxon>
        <taxon>Fabaceae</taxon>
        <taxon>Papilionoideae</taxon>
        <taxon>50 kb inversion clade</taxon>
        <taxon>NPAAA clade</taxon>
        <taxon>indigoferoid/millettioid clade</taxon>
        <taxon>Phaseoleae</taxon>
        <taxon>Canavalia</taxon>
    </lineage>
</organism>
<dbReference type="GO" id="GO:0005524">
    <property type="term" value="F:ATP binding"/>
    <property type="evidence" value="ECO:0007669"/>
    <property type="project" value="UniProtKB-UniRule"/>
</dbReference>